<dbReference type="Proteomes" id="UP000252355">
    <property type="component" value="Unassembled WGS sequence"/>
</dbReference>
<evidence type="ECO:0000313" key="1">
    <source>
        <dbReference type="EMBL" id="RCK79179.1"/>
    </source>
</evidence>
<name>A0A367ZN47_9BACT</name>
<proteinExistence type="predicted"/>
<reference evidence="1 2" key="1">
    <citation type="submission" date="2018-05" db="EMBL/GenBank/DDBJ databases">
        <title>A metagenomic window into the 2 km-deep terrestrial subsurface aquifer revealed taxonomically and functionally diverse microbial community comprising novel uncultured bacterial lineages.</title>
        <authorList>
            <person name="Kadnikov V.V."/>
            <person name="Mardanov A.V."/>
            <person name="Beletsky A.V."/>
            <person name="Banks D."/>
            <person name="Pimenov N.V."/>
            <person name="Frank Y.A."/>
            <person name="Karnachuk O.V."/>
            <person name="Ravin N.V."/>
        </authorList>
    </citation>
    <scope>NUCLEOTIDE SEQUENCE [LARGE SCALE GENOMIC DNA]</scope>
    <source>
        <strain evidence="1">BY5</strain>
    </source>
</reference>
<gene>
    <name evidence="1" type="ORF">OZSIB_0293</name>
</gene>
<dbReference type="EMBL" id="QOQW01000015">
    <property type="protein sequence ID" value="RCK79179.1"/>
    <property type="molecule type" value="Genomic_DNA"/>
</dbReference>
<protein>
    <submittedName>
        <fullName evidence="1">Uncharacterized protein</fullName>
    </submittedName>
</protein>
<dbReference type="AlphaFoldDB" id="A0A367ZN47"/>
<accession>A0A367ZN47</accession>
<evidence type="ECO:0000313" key="2">
    <source>
        <dbReference type="Proteomes" id="UP000252355"/>
    </source>
</evidence>
<organism evidence="1 2">
    <name type="scientific">Candidatus Ozemobacter sibiricus</name>
    <dbReference type="NCBI Taxonomy" id="2268124"/>
    <lineage>
        <taxon>Bacteria</taxon>
        <taxon>Candidatus Ozemobacteria</taxon>
        <taxon>Candidatus Ozemobacterales</taxon>
        <taxon>Candidatus Ozemobacteraceae</taxon>
        <taxon>Candidatus Ozemobacter</taxon>
    </lineage>
</organism>
<sequence length="388" mass="44177">MATYNLRRFAHADGLKAIAREHLLALLNPHKPYFDGRGLTLPSPSASDGIDYDQLVNVLMNPDTDTPKGLLDALYFVHEMATPEAMDVLLQEAENNGISLDGNPDPTAADVAVQVYLQNKDLLERKHAEQYLLKPRSFEYFQTDTHPIPKFKPPTAKALVALEKDLDDWFEKKKRGRGSKVFVYPKKDSVWFLVRHGDPLRREGSLDGGQASSVFYRPEKYDVLVYEPTIGEIRMHACGKGEKDLFRRQFGRHVFSKEDFFPETGKYTLEPLRTDGDASVICTDVDGMEWVRLKEIQFFWGGAEKETEIRKANDVFAAYAGRGRTMPQKARIIRASFQVKFTDSKTARTVTIRPSNIAQYTRDSDASVVEDWLTKRGFILAEQEDDEE</sequence>
<comment type="caution">
    <text evidence="1">The sequence shown here is derived from an EMBL/GenBank/DDBJ whole genome shotgun (WGS) entry which is preliminary data.</text>
</comment>